<dbReference type="AlphaFoldDB" id="A0A1B2JB58"/>
<dbReference type="GO" id="GO:0070475">
    <property type="term" value="P:rRNA base methylation"/>
    <property type="evidence" value="ECO:0007669"/>
    <property type="project" value="TreeGrafter"/>
</dbReference>
<dbReference type="CDD" id="cd02440">
    <property type="entry name" value="AdoMet_MTases"/>
    <property type="match status" value="1"/>
</dbReference>
<evidence type="ECO:0000256" key="2">
    <source>
        <dbReference type="ARBA" id="ARBA00022603"/>
    </source>
</evidence>
<evidence type="ECO:0000256" key="6">
    <source>
        <dbReference type="PIRSR" id="PIRSR037350-1"/>
    </source>
</evidence>
<organism evidence="7 8">
    <name type="scientific">Komagataella pastoris</name>
    <name type="common">Yeast</name>
    <name type="synonym">Pichia pastoris</name>
    <dbReference type="NCBI Taxonomy" id="4922"/>
    <lineage>
        <taxon>Eukaryota</taxon>
        <taxon>Fungi</taxon>
        <taxon>Dikarya</taxon>
        <taxon>Ascomycota</taxon>
        <taxon>Saccharomycotina</taxon>
        <taxon>Pichiomycetes</taxon>
        <taxon>Pichiales</taxon>
        <taxon>Pichiaceae</taxon>
        <taxon>Komagataella</taxon>
    </lineage>
</organism>
<feature type="binding site" evidence="6">
    <location>
        <position position="166"/>
    </location>
    <ligand>
        <name>S-adenosyl-L-methionine</name>
        <dbReference type="ChEBI" id="CHEBI:59789"/>
    </ligand>
</feature>
<gene>
    <name evidence="7" type="ORF">ATY40_BA7503294</name>
</gene>
<evidence type="ECO:0000313" key="7">
    <source>
        <dbReference type="EMBL" id="ANZ75277.1"/>
    </source>
</evidence>
<evidence type="ECO:0000313" key="8">
    <source>
        <dbReference type="Proteomes" id="UP000094565"/>
    </source>
</evidence>
<keyword evidence="2 5" id="KW-0489">Methyltransferase</keyword>
<dbReference type="EMBL" id="CP014585">
    <property type="protein sequence ID" value="ANZ75277.1"/>
    <property type="molecule type" value="Genomic_DNA"/>
</dbReference>
<dbReference type="PANTHER" id="PTHR13393:SF0">
    <property type="entry name" value="RNA N6-ADENOSINE-METHYLTRANSFERASE METTL16"/>
    <property type="match status" value="1"/>
</dbReference>
<reference evidence="7 8" key="1">
    <citation type="submission" date="2016-02" db="EMBL/GenBank/DDBJ databases">
        <title>Comparative genomic and transcriptomic foundation for Pichia pastoris.</title>
        <authorList>
            <person name="Love K.R."/>
            <person name="Shah K.A."/>
            <person name="Whittaker C.A."/>
            <person name="Wu J."/>
            <person name="Bartlett M.C."/>
            <person name="Ma D."/>
            <person name="Leeson R.L."/>
            <person name="Priest M."/>
            <person name="Young S.K."/>
            <person name="Love J.C."/>
        </authorList>
    </citation>
    <scope>NUCLEOTIDE SEQUENCE [LARGE SCALE GENOMIC DNA]</scope>
    <source>
        <strain evidence="7 8">ATCC 28485</strain>
    </source>
</reference>
<evidence type="ECO:0000256" key="3">
    <source>
        <dbReference type="ARBA" id="ARBA00022679"/>
    </source>
</evidence>
<name>A0A1B2JB58_PICPA</name>
<keyword evidence="8" id="KW-1185">Reference proteome</keyword>
<keyword evidence="3 5" id="KW-0808">Transferase</keyword>
<feature type="binding site" evidence="6">
    <location>
        <position position="119"/>
    </location>
    <ligand>
        <name>S-adenosyl-L-methionine</name>
        <dbReference type="ChEBI" id="CHEBI:59789"/>
    </ligand>
</feature>
<dbReference type="InterPro" id="IPR010286">
    <property type="entry name" value="METTL16/RlmF"/>
</dbReference>
<dbReference type="GO" id="GO:0005634">
    <property type="term" value="C:nucleus"/>
    <property type="evidence" value="ECO:0007669"/>
    <property type="project" value="TreeGrafter"/>
</dbReference>
<dbReference type="EC" id="2.1.1.-" evidence="5"/>
<dbReference type="PIRSF" id="PIRSF037350">
    <property type="entry name" value="Mtase_ZK1128_prd"/>
    <property type="match status" value="1"/>
</dbReference>
<dbReference type="SUPFAM" id="SSF53335">
    <property type="entry name" value="S-adenosyl-L-methionine-dependent methyltransferases"/>
    <property type="match status" value="1"/>
</dbReference>
<feature type="binding site" evidence="6">
    <location>
        <position position="70"/>
    </location>
    <ligand>
        <name>S-adenosyl-L-methionine</name>
        <dbReference type="ChEBI" id="CHEBI:59789"/>
    </ligand>
</feature>
<dbReference type="OrthoDB" id="3975698at2759"/>
<dbReference type="InterPro" id="IPR017182">
    <property type="entry name" value="METTL16/PsiM"/>
</dbReference>
<evidence type="ECO:0000256" key="1">
    <source>
        <dbReference type="ARBA" id="ARBA00005878"/>
    </source>
</evidence>
<evidence type="ECO:0000256" key="5">
    <source>
        <dbReference type="PIRNR" id="PIRNR037350"/>
    </source>
</evidence>
<evidence type="ECO:0000256" key="4">
    <source>
        <dbReference type="ARBA" id="ARBA00022691"/>
    </source>
</evidence>
<comment type="similarity">
    <text evidence="1 5">Belongs to the methyltransferase superfamily. METTL16/RlmF family.</text>
</comment>
<accession>A0A1B2JB58</accession>
<keyword evidence="4 6" id="KW-0949">S-adenosyl-L-methionine</keyword>
<feature type="binding site" evidence="6">
    <location>
        <position position="96"/>
    </location>
    <ligand>
        <name>S-adenosyl-L-methionine</name>
        <dbReference type="ChEBI" id="CHEBI:59789"/>
    </ligand>
</feature>
<dbReference type="InterPro" id="IPR029063">
    <property type="entry name" value="SAM-dependent_MTases_sf"/>
</dbReference>
<sequence length="389" mass="44838">MDEKVRLLENINFHQLAAQHPSLDQFFVGSQYNFDTHEGLIELAQVILLEYFQLKVQLDKTRLCPRIPNRLKYLRLVNSLVEQFKLGDSPLILDIGTGQTCIYPLLGSRLTSWRFIGTDIDERSLECAKKVLEQNNLSNGQIQLKLVQIGDDPFKDLEDCDVVMTNPPFYDETGIKQNKPDKPVLVGKPTELATEGGESQFIINMINHSVKYPNRNTVYSSLVGKYNSLEPVVGKLKELNITNYGLSEFSNKTKRWIVFWTFNKNRPSDNIRITKRSTFNPDKHEIFIPLKNKINLVDFLSSIERTTMERENEVIVFKTRGIVWSRKFRRTNGTNSLKEKALAVESIFRITELETKIKVHWCYGDDRAVFESLLGLITRKTQQSTGESL</sequence>
<dbReference type="GO" id="GO:0008168">
    <property type="term" value="F:methyltransferase activity"/>
    <property type="evidence" value="ECO:0007669"/>
    <property type="project" value="UniProtKB-UniRule"/>
</dbReference>
<dbReference type="PANTHER" id="PTHR13393">
    <property type="entry name" value="SAM-DEPENDENT METHYLTRANSFERASE"/>
    <property type="match status" value="1"/>
</dbReference>
<proteinExistence type="inferred from homology"/>
<dbReference type="Gene3D" id="3.40.50.150">
    <property type="entry name" value="Vaccinia Virus protein VP39"/>
    <property type="match status" value="1"/>
</dbReference>
<dbReference type="Pfam" id="PF05971">
    <property type="entry name" value="Methyltransf_10"/>
    <property type="match status" value="1"/>
</dbReference>
<protein>
    <recommendedName>
        <fullName evidence="5">U6 small nuclear RNA (adenine-(43)-N(6))-methyltransferase</fullName>
        <ecNumber evidence="5">2.1.1.-</ecNumber>
    </recommendedName>
</protein>
<dbReference type="Proteomes" id="UP000094565">
    <property type="component" value="Chromosome 2"/>
</dbReference>